<dbReference type="EMBL" id="BOMH01000075">
    <property type="protein sequence ID" value="GID70490.1"/>
    <property type="molecule type" value="Genomic_DNA"/>
</dbReference>
<dbReference type="Pfam" id="PF00550">
    <property type="entry name" value="PP-binding"/>
    <property type="match status" value="1"/>
</dbReference>
<accession>A0A919M5I4</accession>
<name>A0A919M5I4_9ACTN</name>
<protein>
    <recommendedName>
        <fullName evidence="1">Carrier domain-containing protein</fullName>
    </recommendedName>
</protein>
<evidence type="ECO:0000259" key="1">
    <source>
        <dbReference type="PROSITE" id="PS50075"/>
    </source>
</evidence>
<proteinExistence type="predicted"/>
<feature type="domain" description="Carrier" evidence="1">
    <location>
        <begin position="1"/>
        <end position="80"/>
    </location>
</feature>
<comment type="caution">
    <text evidence="2">The sequence shown here is derived from an EMBL/GenBank/DDBJ whole genome shotgun (WGS) entry which is preliminary data.</text>
</comment>
<dbReference type="InterPro" id="IPR009081">
    <property type="entry name" value="PP-bd_ACP"/>
</dbReference>
<reference evidence="2" key="1">
    <citation type="submission" date="2021-01" db="EMBL/GenBank/DDBJ databases">
        <title>Whole genome shotgun sequence of Actinoplanes cyaneus NBRC 14990.</title>
        <authorList>
            <person name="Komaki H."/>
            <person name="Tamura T."/>
        </authorList>
    </citation>
    <scope>NUCLEOTIDE SEQUENCE</scope>
    <source>
        <strain evidence="2">NBRC 14990</strain>
    </source>
</reference>
<gene>
    <name evidence="2" type="ORF">Acy02nite_83710</name>
</gene>
<keyword evidence="3" id="KW-1185">Reference proteome</keyword>
<organism evidence="2 3">
    <name type="scientific">Actinoplanes cyaneus</name>
    <dbReference type="NCBI Taxonomy" id="52696"/>
    <lineage>
        <taxon>Bacteria</taxon>
        <taxon>Bacillati</taxon>
        <taxon>Actinomycetota</taxon>
        <taxon>Actinomycetes</taxon>
        <taxon>Micromonosporales</taxon>
        <taxon>Micromonosporaceae</taxon>
        <taxon>Actinoplanes</taxon>
    </lineage>
</organism>
<dbReference type="PROSITE" id="PS50075">
    <property type="entry name" value="CARRIER"/>
    <property type="match status" value="1"/>
</dbReference>
<dbReference type="SUPFAM" id="SSF47336">
    <property type="entry name" value="ACP-like"/>
    <property type="match status" value="1"/>
</dbReference>
<evidence type="ECO:0000313" key="3">
    <source>
        <dbReference type="Proteomes" id="UP000619479"/>
    </source>
</evidence>
<dbReference type="InterPro" id="IPR036736">
    <property type="entry name" value="ACP-like_sf"/>
</dbReference>
<dbReference type="RefSeq" id="WP_203754379.1">
    <property type="nucleotide sequence ID" value="NZ_BAAAUC010000014.1"/>
</dbReference>
<dbReference type="AlphaFoldDB" id="A0A919M5I4"/>
<evidence type="ECO:0000313" key="2">
    <source>
        <dbReference type="EMBL" id="GID70490.1"/>
    </source>
</evidence>
<dbReference type="Proteomes" id="UP000619479">
    <property type="component" value="Unassembled WGS sequence"/>
</dbReference>
<sequence length="96" mass="10352">MTDSITATLIRLLAAMTGQDPGGMRPQTRLFLDLGLASGNALALIMELEDELGLGLHVDQVEWRHLETIGSLTDYLTAVAATGPQAARKDHRRPVS</sequence>
<dbReference type="Gene3D" id="1.10.1200.10">
    <property type="entry name" value="ACP-like"/>
    <property type="match status" value="1"/>
</dbReference>